<evidence type="ECO:0000313" key="7">
    <source>
        <dbReference type="EMBL" id="MBJ7542278.1"/>
    </source>
</evidence>
<sequence length="432" mass="47945">MYRKGALLVAALFVLFCQGRAVFAADAPKSLSETSIQTSKASSRDELGIGDKLKVSFFGNIDLSGEVNIQSDGTITLPVLGTFQSAGKTVGELTRSISERFSQDPTKAADNVVVSVIEWRPVFVTGDVTTSGSYPYTPGMTVLHAISVAGGFFRLGNSDPATFVNVAQNTSRMREIQEQTKYQIVRRASLLAEKAGETSIKPPLDSGMVDERAARKLVEDETRSLSLRRKALRDEIEMRQRQVILTRQEINDHTTQLKRFDEELKSKKAHLAELNALLSKGVSKRPDLLSVDSYIATLESNRRELFASISRAQRDLAQLEQVLTDIPLRRQIQIEEELTTLDERIQSNKALYEAARQIVEQFRGPENEYRTISAEAPKRSLQIMRKTEGGQIFIAADYETSVRPGDVVVVGGQVKQAAELLASWRPTDAPVR</sequence>
<feature type="domain" description="Polysaccharide export protein N-terminal" evidence="4">
    <location>
        <begin position="43"/>
        <end position="103"/>
    </location>
</feature>
<evidence type="ECO:0000256" key="3">
    <source>
        <dbReference type="SAM" id="SignalP"/>
    </source>
</evidence>
<keyword evidence="8" id="KW-1185">Reference proteome</keyword>
<organism evidence="7 8">
    <name type="scientific">Rhodomicrobium udaipurense</name>
    <dbReference type="NCBI Taxonomy" id="1202716"/>
    <lineage>
        <taxon>Bacteria</taxon>
        <taxon>Pseudomonadati</taxon>
        <taxon>Pseudomonadota</taxon>
        <taxon>Alphaproteobacteria</taxon>
        <taxon>Hyphomicrobiales</taxon>
        <taxon>Hyphomicrobiaceae</taxon>
        <taxon>Rhodomicrobium</taxon>
    </lineage>
</organism>
<dbReference type="Gene3D" id="3.30.1950.10">
    <property type="entry name" value="wza like domain"/>
    <property type="match status" value="1"/>
</dbReference>
<evidence type="ECO:0000259" key="6">
    <source>
        <dbReference type="Pfam" id="PF25994"/>
    </source>
</evidence>
<feature type="chain" id="PRO_5034032031" evidence="3">
    <location>
        <begin position="25"/>
        <end position="432"/>
    </location>
</feature>
<dbReference type="Pfam" id="PF10531">
    <property type="entry name" value="SLBB"/>
    <property type="match status" value="1"/>
</dbReference>
<keyword evidence="1 3" id="KW-0732">Signal</keyword>
<dbReference type="RefSeq" id="WP_037235987.1">
    <property type="nucleotide sequence ID" value="NZ_JAEMUK010000004.1"/>
</dbReference>
<gene>
    <name evidence="7" type="ORF">JDN41_01740</name>
</gene>
<evidence type="ECO:0000256" key="2">
    <source>
        <dbReference type="SAM" id="Coils"/>
    </source>
</evidence>
<dbReference type="InterPro" id="IPR049712">
    <property type="entry name" value="Poly_export"/>
</dbReference>
<feature type="domain" description="Soluble ligand binding" evidence="5">
    <location>
        <begin position="122"/>
        <end position="154"/>
    </location>
</feature>
<feature type="signal peptide" evidence="3">
    <location>
        <begin position="1"/>
        <end position="24"/>
    </location>
</feature>
<dbReference type="Pfam" id="PF02563">
    <property type="entry name" value="Poly_export"/>
    <property type="match status" value="1"/>
</dbReference>
<proteinExistence type="predicted"/>
<dbReference type="GO" id="GO:0015159">
    <property type="term" value="F:polysaccharide transmembrane transporter activity"/>
    <property type="evidence" value="ECO:0007669"/>
    <property type="project" value="InterPro"/>
</dbReference>
<dbReference type="Proteomes" id="UP000623250">
    <property type="component" value="Unassembled WGS sequence"/>
</dbReference>
<evidence type="ECO:0000313" key="8">
    <source>
        <dbReference type="Proteomes" id="UP000623250"/>
    </source>
</evidence>
<evidence type="ECO:0000259" key="5">
    <source>
        <dbReference type="Pfam" id="PF10531"/>
    </source>
</evidence>
<dbReference type="AlphaFoldDB" id="A0A8I1KKS1"/>
<reference evidence="7 8" key="1">
    <citation type="submission" date="2020-12" db="EMBL/GenBank/DDBJ databases">
        <title>Revised draft genomes of Rhodomicrobium vannielii ATCC 17100 and Rhodomicrobium udaipurense JA643.</title>
        <authorList>
            <person name="Conners E.M."/>
            <person name="Davenport E.J."/>
            <person name="Bose A."/>
        </authorList>
    </citation>
    <scope>NUCLEOTIDE SEQUENCE [LARGE SCALE GENOMIC DNA]</scope>
    <source>
        <strain evidence="7 8">JA643</strain>
    </source>
</reference>
<comment type="caution">
    <text evidence="7">The sequence shown here is derived from an EMBL/GenBank/DDBJ whole genome shotgun (WGS) entry which is preliminary data.</text>
</comment>
<dbReference type="InterPro" id="IPR003715">
    <property type="entry name" value="Poly_export_N"/>
</dbReference>
<protein>
    <submittedName>
        <fullName evidence="7">Polysaccharide biosynthesis/export family protein</fullName>
    </submittedName>
</protein>
<name>A0A8I1KKS1_9HYPH</name>
<feature type="domain" description="AprE-like long alpha-helical hairpin" evidence="6">
    <location>
        <begin position="171"/>
        <end position="357"/>
    </location>
</feature>
<evidence type="ECO:0000259" key="4">
    <source>
        <dbReference type="Pfam" id="PF02563"/>
    </source>
</evidence>
<keyword evidence="2" id="KW-0175">Coiled coil</keyword>
<feature type="coiled-coil region" evidence="2">
    <location>
        <begin position="257"/>
        <end position="322"/>
    </location>
</feature>
<dbReference type="Pfam" id="PF25994">
    <property type="entry name" value="HH_AprE"/>
    <property type="match status" value="1"/>
</dbReference>
<dbReference type="InterPro" id="IPR019554">
    <property type="entry name" value="Soluble_ligand-bd"/>
</dbReference>
<dbReference type="EMBL" id="JAEMUK010000004">
    <property type="protein sequence ID" value="MBJ7542278.1"/>
    <property type="molecule type" value="Genomic_DNA"/>
</dbReference>
<dbReference type="PANTHER" id="PTHR33619:SF3">
    <property type="entry name" value="POLYSACCHARIDE EXPORT PROTEIN GFCE-RELATED"/>
    <property type="match status" value="1"/>
</dbReference>
<accession>A0A8I1KKS1</accession>
<dbReference type="InterPro" id="IPR058781">
    <property type="entry name" value="HH_AprE-like"/>
</dbReference>
<evidence type="ECO:0000256" key="1">
    <source>
        <dbReference type="ARBA" id="ARBA00022729"/>
    </source>
</evidence>
<dbReference type="PANTHER" id="PTHR33619">
    <property type="entry name" value="POLYSACCHARIDE EXPORT PROTEIN GFCE-RELATED"/>
    <property type="match status" value="1"/>
</dbReference>